<evidence type="ECO:0000259" key="12">
    <source>
        <dbReference type="SMART" id="SM00458"/>
    </source>
</evidence>
<dbReference type="PANTHER" id="PTHR11675">
    <property type="entry name" value="N-ACETYLGALACTOSAMINYLTRANSFERASE"/>
    <property type="match status" value="1"/>
</dbReference>
<dbReference type="PROSITE" id="PS50231">
    <property type="entry name" value="RICIN_B_LECTIN"/>
    <property type="match status" value="1"/>
</dbReference>
<dbReference type="InterPro" id="IPR035992">
    <property type="entry name" value="Ricin_B-like_lectins"/>
</dbReference>
<accession>Q16ZA7</accession>
<keyword evidence="3 10" id="KW-0812">Transmembrane</keyword>
<dbReference type="STRING" id="7159.Q16ZA7"/>
<proteinExistence type="inferred from homology"/>
<dbReference type="Pfam" id="PF00652">
    <property type="entry name" value="Ricin_B_lectin"/>
    <property type="match status" value="1"/>
</dbReference>
<evidence type="ECO:0000256" key="5">
    <source>
        <dbReference type="ARBA" id="ARBA00022968"/>
    </source>
</evidence>
<dbReference type="SMART" id="SM00458">
    <property type="entry name" value="RICIN"/>
    <property type="match status" value="1"/>
</dbReference>
<dbReference type="KEGG" id="aag:5570321"/>
<dbReference type="AlphaFoldDB" id="Q16ZA7"/>
<comment type="similarity">
    <text evidence="2 10">Belongs to the glycosyltransferase 2 family. GalNAc-T subfamily.</text>
</comment>
<dbReference type="Proteomes" id="UP000682892">
    <property type="component" value="Unassembled WGS sequence"/>
</dbReference>
<dbReference type="GO" id="GO:0000139">
    <property type="term" value="C:Golgi membrane"/>
    <property type="evidence" value="ECO:0007669"/>
    <property type="project" value="UniProtKB-SubCell"/>
</dbReference>
<dbReference type="HOGENOM" id="CLU_013477_0_1_1"/>
<protein>
    <recommendedName>
        <fullName evidence="10">Polypeptide N-acetylgalactosaminyltransferase</fullName>
        <ecNumber evidence="10">2.4.1.-</ecNumber>
    </recommendedName>
    <alternativeName>
        <fullName evidence="10">Protein-UDP acetylgalactosaminyltransferase</fullName>
    </alternativeName>
</protein>
<evidence type="ECO:0000256" key="10">
    <source>
        <dbReference type="RuleBase" id="RU361242"/>
    </source>
</evidence>
<dbReference type="UniPathway" id="UPA00378"/>
<evidence type="ECO:0000256" key="11">
    <source>
        <dbReference type="SAM" id="MobiDB-lite"/>
    </source>
</evidence>
<dbReference type="EMBL" id="CH477494">
    <property type="protein sequence ID" value="EAT39998.1"/>
    <property type="molecule type" value="Genomic_DNA"/>
</dbReference>
<evidence type="ECO:0000256" key="6">
    <source>
        <dbReference type="ARBA" id="ARBA00022989"/>
    </source>
</evidence>
<comment type="pathway">
    <text evidence="10">Protein modification; protein glycosylation.</text>
</comment>
<dbReference type="PANTHER" id="PTHR11675:SF131">
    <property type="entry name" value="POLYPEPTIDE N-ACETYLGALACTOSAMINYLTRANSFERASE 9-RELATED"/>
    <property type="match status" value="1"/>
</dbReference>
<keyword evidence="4 10" id="KW-0430">Lectin</keyword>
<keyword evidence="10" id="KW-0328">Glycosyltransferase</keyword>
<dbReference type="InterPro" id="IPR000772">
    <property type="entry name" value="Ricin_B_lectin"/>
</dbReference>
<dbReference type="OrthoDB" id="6119243at2759"/>
<dbReference type="Pfam" id="PF00535">
    <property type="entry name" value="Glycos_transf_2"/>
    <property type="match status" value="1"/>
</dbReference>
<sequence>MNYVTYNGNDFQAVEANAAVDTQTKNYQTENMRTAYCFPLSHVSLKWRSTFEPPCISVTFKRCFFIECIMIRVLRKKLSVGVLFWIVVAFGLVTRFRFSTIDPSDRGEQLSETERNYEDSTELPEHLEYPLQTLNPKLPTPPGDMGAAVTLGNIDPAMAKLVEEGYNDQGFNQVLSDLISVRRRLPDYRDSWCKQPGRYLKNLPDTSIVIVFYNEAWSVLVRTVHSILDRSPPNLVREIVLVDDFSFLPHTKTQLDEHFQSYPKVRILRAASRLGLIRAKMLGAWNTTAQIITFLDAHVECEVGWLEPLLNQVARNPTAIAIPSMDWIDGDTMTLDPQVSQLIYGKFDWMGNFQWGLRRDRRQPQAKHPMEPFDSPVMPGGLFAINRTLFAHLGWYDEQFETYGAEHLELSFKTWMCGGSMQIVPCSRVAHVQKPNHPYITKTSGSEDVIKRNLVRMAEVWMDEYALYYYETFGGPDKRGDFGDVSSRKQLRQHLNCKSFRWYLENVFPEQFDPSRAVGRGEFRNGENGTDRCLDWPLARNQCGVTSCHGRGRHQMWYFTREGEITRKDHCLDYDGKTLEMNRCHQMGGNQLWEYAEKTQQFRHFLSKKCLEFSEGKLNMKKCMKSGSGQKWIIQHYNVSNSIKAIMS</sequence>
<dbReference type="InterPro" id="IPR001173">
    <property type="entry name" value="Glyco_trans_2-like"/>
</dbReference>
<evidence type="ECO:0000256" key="4">
    <source>
        <dbReference type="ARBA" id="ARBA00022734"/>
    </source>
</evidence>
<reference evidence="13" key="2">
    <citation type="journal article" date="2007" name="Science">
        <title>Genome sequence of Aedes aegypti, a major arbovirus vector.</title>
        <authorList>
            <person name="Nene V."/>
            <person name="Wortman J.R."/>
            <person name="Lawson D."/>
            <person name="Haas B."/>
            <person name="Kodira C."/>
            <person name="Tu Z.J."/>
            <person name="Loftus B."/>
            <person name="Xi Z."/>
            <person name="Megy K."/>
            <person name="Grabherr M."/>
            <person name="Ren Q."/>
            <person name="Zdobnov E.M."/>
            <person name="Lobo N.F."/>
            <person name="Campbell K.S."/>
            <person name="Brown S.E."/>
            <person name="Bonaldo M.F."/>
            <person name="Zhu J."/>
            <person name="Sinkins S.P."/>
            <person name="Hogenkamp D.G."/>
            <person name="Amedeo P."/>
            <person name="Arensburger P."/>
            <person name="Atkinson P.W."/>
            <person name="Bidwell S."/>
            <person name="Biedler J."/>
            <person name="Birney E."/>
            <person name="Bruggner R.V."/>
            <person name="Costas J."/>
            <person name="Coy M.R."/>
            <person name="Crabtree J."/>
            <person name="Crawford M."/>
            <person name="Debruyn B."/>
            <person name="Decaprio D."/>
            <person name="Eiglmeier K."/>
            <person name="Eisenstadt E."/>
            <person name="El-Dorry H."/>
            <person name="Gelbart W.M."/>
            <person name="Gomes S.L."/>
            <person name="Hammond M."/>
            <person name="Hannick L.I."/>
            <person name="Hogan J.R."/>
            <person name="Holmes M.H."/>
            <person name="Jaffe D."/>
            <person name="Johnston J.S."/>
            <person name="Kennedy R.C."/>
            <person name="Koo H."/>
            <person name="Kravitz S."/>
            <person name="Kriventseva E.V."/>
            <person name="Kulp D."/>
            <person name="Labutti K."/>
            <person name="Lee E."/>
            <person name="Li S."/>
            <person name="Lovin D.D."/>
            <person name="Mao C."/>
            <person name="Mauceli E."/>
            <person name="Menck C.F."/>
            <person name="Miller J.R."/>
            <person name="Montgomery P."/>
            <person name="Mori A."/>
            <person name="Nascimento A.L."/>
            <person name="Naveira H.F."/>
            <person name="Nusbaum C."/>
            <person name="O'leary S."/>
            <person name="Orvis J."/>
            <person name="Pertea M."/>
            <person name="Quesneville H."/>
            <person name="Reidenbach K.R."/>
            <person name="Rogers Y.H."/>
            <person name="Roth C.W."/>
            <person name="Schneider J.R."/>
            <person name="Schatz M."/>
            <person name="Shumway M."/>
            <person name="Stanke M."/>
            <person name="Stinson E.O."/>
            <person name="Tubio J.M."/>
            <person name="Vanzee J.P."/>
            <person name="Verjovski-Almeida S."/>
            <person name="Werner D."/>
            <person name="White O."/>
            <person name="Wyder S."/>
            <person name="Zeng Q."/>
            <person name="Zhao Q."/>
            <person name="Zhao Y."/>
            <person name="Hill C.A."/>
            <person name="Raikhel A.S."/>
            <person name="Soares M.B."/>
            <person name="Knudson D.L."/>
            <person name="Lee N.H."/>
            <person name="Galagan J."/>
            <person name="Salzberg S.L."/>
            <person name="Paulsen I.T."/>
            <person name="Dimopoulos G."/>
            <person name="Collins F.H."/>
            <person name="Birren B."/>
            <person name="Fraser-Liggett C.M."/>
            <person name="Severson D.W."/>
        </authorList>
    </citation>
    <scope>NUCLEOTIDE SEQUENCE [LARGE SCALE GENOMIC DNA]</scope>
    <source>
        <strain evidence="13">Liverpool</strain>
    </source>
</reference>
<feature type="domain" description="Ricin B lectin" evidence="12">
    <location>
        <begin position="520"/>
        <end position="635"/>
    </location>
</feature>
<evidence type="ECO:0000256" key="8">
    <source>
        <dbReference type="ARBA" id="ARBA00023136"/>
    </source>
</evidence>
<evidence type="ECO:0000256" key="9">
    <source>
        <dbReference type="ARBA" id="ARBA00023157"/>
    </source>
</evidence>
<dbReference type="PaxDb" id="7159-AAEL008252-PA"/>
<dbReference type="PhylomeDB" id="Q16ZA7"/>
<organism evidence="13 14">
    <name type="scientific">Aedes aegypti</name>
    <name type="common">Yellowfever mosquito</name>
    <name type="synonym">Culex aegypti</name>
    <dbReference type="NCBI Taxonomy" id="7159"/>
    <lineage>
        <taxon>Eukaryota</taxon>
        <taxon>Metazoa</taxon>
        <taxon>Ecdysozoa</taxon>
        <taxon>Arthropoda</taxon>
        <taxon>Hexapoda</taxon>
        <taxon>Insecta</taxon>
        <taxon>Pterygota</taxon>
        <taxon>Neoptera</taxon>
        <taxon>Endopterygota</taxon>
        <taxon>Diptera</taxon>
        <taxon>Nematocera</taxon>
        <taxon>Culicoidea</taxon>
        <taxon>Culicidae</taxon>
        <taxon>Culicinae</taxon>
        <taxon>Aedini</taxon>
        <taxon>Aedes</taxon>
        <taxon>Stegomyia</taxon>
    </lineage>
</organism>
<keyword evidence="10" id="KW-0808">Transferase</keyword>
<dbReference type="eggNOG" id="KOG3736">
    <property type="taxonomic scope" value="Eukaryota"/>
</dbReference>
<reference evidence="13" key="1">
    <citation type="submission" date="2005-10" db="EMBL/GenBank/DDBJ databases">
        <authorList>
            <person name="Loftus B.J."/>
            <person name="Nene V.M."/>
            <person name="Hannick L.I."/>
            <person name="Bidwell S."/>
            <person name="Haas B."/>
            <person name="Amedeo P."/>
            <person name="Orvis J."/>
            <person name="Wortman J.R."/>
            <person name="White O.R."/>
            <person name="Salzberg S."/>
            <person name="Shumway M."/>
            <person name="Koo H."/>
            <person name="Zhao Y."/>
            <person name="Holmes M."/>
            <person name="Miller J."/>
            <person name="Schatz M."/>
            <person name="Pop M."/>
            <person name="Pai G."/>
            <person name="Utterback T."/>
            <person name="Rogers Y.-H."/>
            <person name="Kravitz S."/>
            <person name="Fraser C.M."/>
        </authorList>
    </citation>
    <scope>NUCLEOTIDE SEQUENCE</scope>
    <source>
        <strain evidence="13">Liverpool</strain>
    </source>
</reference>
<dbReference type="OMA" id="ADYYYET"/>
<feature type="region of interest" description="Disordered" evidence="11">
    <location>
        <begin position="104"/>
        <end position="123"/>
    </location>
</feature>
<keyword evidence="5" id="KW-0735">Signal-anchor</keyword>
<dbReference type="Gene3D" id="3.90.550.10">
    <property type="entry name" value="Spore Coat Polysaccharide Biosynthesis Protein SpsA, Chain A"/>
    <property type="match status" value="1"/>
</dbReference>
<evidence type="ECO:0000313" key="14">
    <source>
        <dbReference type="Proteomes" id="UP000682892"/>
    </source>
</evidence>
<dbReference type="GO" id="GO:0006493">
    <property type="term" value="P:protein O-linked glycosylation"/>
    <property type="evidence" value="ECO:0007669"/>
    <property type="project" value="TreeGrafter"/>
</dbReference>
<keyword evidence="8 10" id="KW-0472">Membrane</keyword>
<dbReference type="VEuPathDB" id="VectorBase:AAEL008252"/>
<comment type="cofactor">
    <cofactor evidence="10">
        <name>Mn(2+)</name>
        <dbReference type="ChEBI" id="CHEBI:29035"/>
    </cofactor>
</comment>
<dbReference type="InterPro" id="IPR029044">
    <property type="entry name" value="Nucleotide-diphossugar_trans"/>
</dbReference>
<dbReference type="CDD" id="cd02510">
    <property type="entry name" value="pp-GalNAc-T"/>
    <property type="match status" value="1"/>
</dbReference>
<keyword evidence="10" id="KW-0464">Manganese</keyword>
<dbReference type="EC" id="2.4.1.-" evidence="10"/>
<evidence type="ECO:0000256" key="7">
    <source>
        <dbReference type="ARBA" id="ARBA00023034"/>
    </source>
</evidence>
<keyword evidence="7 10" id="KW-0333">Golgi apparatus</keyword>
<keyword evidence="9 10" id="KW-1015">Disulfide bond</keyword>
<dbReference type="GO" id="GO:0004653">
    <property type="term" value="F:polypeptide N-acetylgalactosaminyltransferase activity"/>
    <property type="evidence" value="ECO:0007669"/>
    <property type="project" value="TreeGrafter"/>
</dbReference>
<evidence type="ECO:0000256" key="3">
    <source>
        <dbReference type="ARBA" id="ARBA00022692"/>
    </source>
</evidence>
<comment type="subcellular location">
    <subcellularLocation>
        <location evidence="1 10">Golgi apparatus membrane</location>
        <topology evidence="1 10">Single-pass type II membrane protein</topology>
    </subcellularLocation>
</comment>
<feature type="transmembrane region" description="Helical" evidence="10">
    <location>
        <begin position="78"/>
        <end position="98"/>
    </location>
</feature>
<dbReference type="InterPro" id="IPR045885">
    <property type="entry name" value="GalNAc-T"/>
</dbReference>
<dbReference type="Gene3D" id="2.80.10.50">
    <property type="match status" value="1"/>
</dbReference>
<name>Q16ZA7_AEDAE</name>
<dbReference type="SUPFAM" id="SSF53448">
    <property type="entry name" value="Nucleotide-diphospho-sugar transferases"/>
    <property type="match status" value="1"/>
</dbReference>
<keyword evidence="6 10" id="KW-1133">Transmembrane helix</keyword>
<evidence type="ECO:0000256" key="2">
    <source>
        <dbReference type="ARBA" id="ARBA00005680"/>
    </source>
</evidence>
<evidence type="ECO:0000313" key="13">
    <source>
        <dbReference type="EMBL" id="EAT39998.1"/>
    </source>
</evidence>
<gene>
    <name evidence="13" type="ORF">AaeL_AAEL008252</name>
</gene>
<dbReference type="GO" id="GO:0030246">
    <property type="term" value="F:carbohydrate binding"/>
    <property type="evidence" value="ECO:0007669"/>
    <property type="project" value="UniProtKB-KW"/>
</dbReference>
<dbReference type="SUPFAM" id="SSF50370">
    <property type="entry name" value="Ricin B-like lectins"/>
    <property type="match status" value="1"/>
</dbReference>
<reference evidence="13" key="3">
    <citation type="submission" date="2012-09" db="EMBL/GenBank/DDBJ databases">
        <authorList>
            <consortium name="VectorBase"/>
        </authorList>
    </citation>
    <scope>NUCLEOTIDE SEQUENCE</scope>
    <source>
        <strain evidence="13">Liverpool</strain>
    </source>
</reference>
<evidence type="ECO:0000256" key="1">
    <source>
        <dbReference type="ARBA" id="ARBA00004323"/>
    </source>
</evidence>